<sequence length="179" mass="20405">MDADRITCVTALGVLSIHHDEMNMVCSELGITFIGDIGPYRVATLNICPVAFDDVHQRGVINCYIVSDGRIIRCSNQYRLAFPIHKVYTVYKSINSFMFCFDKCFKLHIDTNHQDFFITSSIAIQDARVLEVYNLYKKGDYHFILNPSDVFLNVLVKKYNVCLTSNTGWVIADGKSEIE</sequence>
<reference evidence="2" key="21">
    <citation type="journal article" date="1999" name="J. Mol. Biol.">
        <title>Shope fibroma virus DNA topoisomerase catalyses holliday junction resolution and hairpin formation in vitro.</title>
        <authorList>
            <person name="Palaniyar N."/>
            <person name="Gerasimopoulos E."/>
            <person name="Evans D.H."/>
        </authorList>
    </citation>
    <scope>NUCLEOTIDE SEQUENCE [LARGE SCALE GENOMIC DNA]</scope>
    <source>
        <strain evidence="2">Kasza</strain>
    </source>
</reference>
<dbReference type="KEGG" id="vg:1486967"/>
<reference evidence="1 2" key="23">
    <citation type="journal article" date="1999" name="Virology">
        <title>The complete genome sequence of shope (Rabbit) fibroma virus.</title>
        <authorList>
            <person name="Willer D.O."/>
            <person name="McFadden G."/>
            <person name="Evans D.H."/>
        </authorList>
    </citation>
    <scope>NUCLEOTIDE SEQUENCE [LARGE SCALE GENOMIC DNA]</scope>
    <source>
        <strain evidence="1 2">Kasza</strain>
    </source>
</reference>
<reference evidence="2" key="16">
    <citation type="journal article" date="1994" name="J. Virol.">
        <title>A poxvirus protein with a RING finger motif binds zinc and localizes in virus factories.</title>
        <authorList>
            <person name="Upton C."/>
            <person name="Schiff L."/>
            <person name="Rice S.A."/>
            <person name="Dowdeswell T."/>
            <person name="Yang X."/>
            <person name="McFadden G."/>
        </authorList>
    </citation>
    <scope>NUCLEOTIDE SEQUENCE [LARGE SCALE GENOMIC DNA]</scope>
    <source>
        <strain evidence="2">Kasza</strain>
    </source>
</reference>
<reference evidence="2" key="7">
    <citation type="journal article" date="1990" name="Virology">
        <title>Identification and DNA sequence of the Shope fibroma virus DNA topoisomerase gene.</title>
        <authorList>
            <person name="Upton C."/>
            <person name="Opgenorth A."/>
            <person name="Traktman P."/>
            <person name="McFadden G."/>
        </authorList>
    </citation>
    <scope>NUCLEOTIDE SEQUENCE [LARGE SCALE GENOMIC DNA]</scope>
    <source>
        <strain evidence="2">Kasza</strain>
    </source>
</reference>
<dbReference type="Proteomes" id="UP000000868">
    <property type="component" value="Segment"/>
</dbReference>
<reference evidence="2" key="4">
    <citation type="journal article" date="1986" name="Virology">
        <title>Tumorigenic poxviruses: analysis of viral DNA sequences implicated in the tumorigenicity of Shope fibroma virus and malignant rabbit virus.</title>
        <authorList>
            <person name="Upton C."/>
            <person name="McFadden G."/>
        </authorList>
    </citation>
    <scope>NUCLEOTIDE SEQUENCE [LARGE SCALE GENOMIC DNA]</scope>
    <source>
        <strain evidence="2">Kasza</strain>
    </source>
</reference>
<gene>
    <name evidence="1" type="primary">s123R</name>
</gene>
<reference evidence="2" key="14">
    <citation type="journal article" date="1992" name="Virus Res.">
        <title>Sequence and analysis of the BamHI 'D' fragment of Shope fibroma virus: comparison with similar regions of related poxviruses.</title>
        <authorList>
            <person name="Strayer D.S."/>
            <person name="Jerng H.H."/>
        </authorList>
    </citation>
    <scope>NUCLEOTIDE SEQUENCE [LARGE SCALE GENOMIC DNA]</scope>
    <source>
        <strain evidence="2">Kasza</strain>
    </source>
</reference>
<dbReference type="RefSeq" id="NP_052012.1">
    <property type="nucleotide sequence ID" value="NC_001266.1"/>
</dbReference>
<proteinExistence type="predicted"/>
<name>Q9Q8V5_RFVKA</name>
<evidence type="ECO:0000313" key="1">
    <source>
        <dbReference type="EMBL" id="AAF18006.1"/>
    </source>
</evidence>
<protein>
    <submittedName>
        <fullName evidence="1">Gp123R</fullName>
    </submittedName>
</protein>
<reference evidence="2" key="10">
    <citation type="journal article" date="1991" name="Biochem. Biophys. Res. Commun.">
        <title>T2 open reading frame from the Shope fibroma virus encodes a soluble form of the TNF receptor.</title>
        <authorList>
            <person name="Smith C.A."/>
            <person name="Davis T."/>
            <person name="Wignall J.M."/>
            <person name="Din W.S."/>
            <person name="Farrah T."/>
            <person name="Upton C."/>
            <person name="McFadden G."/>
            <person name="Goodwin R.G."/>
        </authorList>
    </citation>
    <scope>NUCLEOTIDE SEQUENCE [LARGE SCALE GENOMIC DNA]</scope>
    <source>
        <strain evidence="2">Kasza</strain>
    </source>
</reference>
<reference evidence="2" key="3">
    <citation type="journal article" date="1986" name="Mol. Cell. Biol.">
        <title>DNA sequence homology between the terminal inverted repeats of Shope fibroma virus and an endogenous cellular plasmid species.</title>
        <authorList>
            <person name="Upton C."/>
            <person name="McFadden G."/>
        </authorList>
    </citation>
    <scope>NUCLEOTIDE SEQUENCE [LARGE SCALE GENOMIC DNA]</scope>
    <source>
        <strain evidence="2">Kasza</strain>
    </source>
</reference>
<reference evidence="2" key="19">
    <citation type="journal article" date="1995" name="Virology">
        <title>Species specificity of ectromelia virus and vaccinia virus interferon-gamma binding proteins.</title>
        <authorList>
            <person name="Mossman K."/>
            <person name="Upton C."/>
            <person name="Buller R.M."/>
            <person name="McFadden G."/>
        </authorList>
    </citation>
    <scope>NUCLEOTIDE SEQUENCE [LARGE SCALE GENOMIC DNA]</scope>
    <source>
        <strain evidence="2">Kasza</strain>
    </source>
</reference>
<reference evidence="2" key="2">
    <citation type="journal article" date="1986" name="J. Virol.">
        <title>Identification and nucleotide sequence of the thymidine kinase gene of Shope fibroma virus.</title>
        <authorList>
            <person name="Upton C."/>
            <person name="McFadden G."/>
        </authorList>
    </citation>
    <scope>NUCLEOTIDE SEQUENCE [LARGE SCALE GENOMIC DNA]</scope>
    <source>
        <strain evidence="2">Kasza</strain>
    </source>
</reference>
<reference evidence="2" key="17">
    <citation type="journal article" date="1994" name="Virology">
        <title>Characterization of the Shope fibroma virus DNA ligase gene.</title>
        <authorList>
            <person name="Parks R.J."/>
            <person name="Lichty B.D."/>
            <person name="Karakis C."/>
            <person name="Evans D.H."/>
        </authorList>
    </citation>
    <scope>NUCLEOTIDE SEQUENCE [LARGE SCALE GENOMIC DNA]</scope>
    <source>
        <strain evidence="2">Kasza</strain>
    </source>
</reference>
<reference evidence="2" key="9">
    <citation type="journal article" date="1990" name="Virology">
        <title>Tumorigenic poxviruses: characterization of the expression of an epidermal growth factor related gene in Shope fibroma virus.</title>
        <authorList>
            <person name="Chang W."/>
            <person name="Macaulay C."/>
            <person name="Hu S.L."/>
            <person name="Tam J.P."/>
            <person name="McFadden G."/>
        </authorList>
    </citation>
    <scope>NUCLEOTIDE SEQUENCE [LARGE SCALE GENOMIC DNA]</scope>
    <source>
        <strain evidence="2">Kasza</strain>
    </source>
</reference>
<reference evidence="2" key="6">
    <citation type="journal article" date="1988" name="Virology">
        <title>Tumorigenic poxviruses: fine analysis of the recombination junctions in malignant rabbit fibroma virus, a recombinant between Shope fibroma virus and myxoma virus.</title>
        <authorList>
            <person name="Upton C."/>
            <person name="Macen J.L."/>
            <person name="Maranchuk R.A."/>
            <person name="DeLange A.M."/>
            <person name="McFadden G."/>
        </authorList>
    </citation>
    <scope>NUCLEOTIDE SEQUENCE [LARGE SCALE GENOMIC DNA]</scope>
    <source>
        <strain evidence="2">Kasza</strain>
    </source>
</reference>
<dbReference type="EMBL" id="AF170722">
    <property type="protein sequence ID" value="AAF18006.1"/>
    <property type="molecule type" value="Genomic_DNA"/>
</dbReference>
<reference evidence="1 2" key="1">
    <citation type="journal article" date="1984" name="J. Virol.">
        <title>Tumorigenic poxviruses: construction of the composite physical map of the Shope fibroma virus genome.</title>
        <authorList>
            <person name="Delange A.M."/>
            <person name="Macaulay C."/>
            <person name="Block W."/>
            <person name="Mueller T."/>
            <person name="McFadden G."/>
        </authorList>
    </citation>
    <scope>NUCLEOTIDE SEQUENCE [LARGE SCALE GENOMIC DNA]</scope>
    <source>
        <strain evidence="1 2">Kasza</strain>
    </source>
</reference>
<evidence type="ECO:0000313" key="2">
    <source>
        <dbReference type="Proteomes" id="UP000000868"/>
    </source>
</evidence>
<organismHost>
    <name type="scientific">Oryctolagus cuniculus</name>
    <name type="common">Rabbit</name>
    <dbReference type="NCBI Taxonomy" id="9986"/>
</organismHost>
<reference evidence="2" key="13">
    <citation type="journal article" date="1992" name="J. Gen. Virol.">
        <title>Nucleotide sequence analysis of a unique near-terminal region of the tumorigenic poxvirus, Shope fibroma virus.</title>
        <authorList>
            <person name="Massung R.F."/>
            <person name="McFadden G."/>
            <person name="Moyer R.W."/>
        </authorList>
    </citation>
    <scope>NUCLEOTIDE SEQUENCE [LARGE SCALE GENOMIC DNA]</scope>
    <source>
        <strain evidence="2">Kasza</strain>
    </source>
</reference>
<reference evidence="2" key="8">
    <citation type="journal article" date="1990" name="Virology">
        <title>The complete DNA sequence of vaccinia virus.</title>
        <authorList>
            <person name="Goebel S.J."/>
            <person name="Johnson G.P."/>
            <person name="Perkus M.E."/>
            <person name="Davis S.W."/>
            <person name="Winslow J.P."/>
            <person name="Paoletti E."/>
        </authorList>
    </citation>
    <scope>NUCLEOTIDE SEQUENCE [LARGE SCALE GENOMIC DNA]</scope>
    <source>
        <strain evidence="2">Kasza</strain>
    </source>
</reference>
<reference evidence="2" key="11">
    <citation type="journal article" date="1991" name="Virology">
        <title>Identification and DNA sequence of the large subunit of the capping enzyme from Shope fibroma virus.</title>
        <authorList>
            <person name="Upton C."/>
            <person name="Stuart D."/>
            <person name="McFadden G."/>
        </authorList>
    </citation>
    <scope>NUCLEOTIDE SEQUENCE [LARGE SCALE GENOMIC DNA]</scope>
    <source>
        <strain evidence="2">Kasza</strain>
    </source>
</reference>
<dbReference type="Pfam" id="PF05989">
    <property type="entry name" value="Chordopox_A35R"/>
    <property type="match status" value="1"/>
</dbReference>
<organism evidence="2">
    <name type="scientific">Rabbit fibroma virus (strain Kasza)</name>
    <name type="common">RFV</name>
    <name type="synonym">Shope fibroma virus (strain Kasza)</name>
    <dbReference type="NCBI Taxonomy" id="10272"/>
    <lineage>
        <taxon>Viruses</taxon>
        <taxon>Varidnaviria</taxon>
        <taxon>Bamfordvirae</taxon>
        <taxon>Nucleocytoviricota</taxon>
        <taxon>Pokkesviricetes</taxon>
        <taxon>Chitovirales</taxon>
        <taxon>Poxviridae</taxon>
        <taxon>Chordopoxvirinae</taxon>
        <taxon>Leporipoxvirus</taxon>
        <taxon>Leporipoxvirus shope</taxon>
        <taxon>Rabbit fibroma virus</taxon>
    </lineage>
</organism>
<reference evidence="2" key="18">
    <citation type="journal article" date="1995" name="Virology">
        <title>Myxoma virus and Shope fibroma virus encode dual-specificity tyrosine/serine phosphatases which are essential for virus viability.</title>
        <authorList>
            <person name="Mossman K."/>
            <person name="Ostergaard H."/>
            <person name="Upton C."/>
            <person name="McFadden G."/>
        </authorList>
    </citation>
    <scope>NUCLEOTIDE SEQUENCE [LARGE SCALE GENOMIC DNA]</scope>
    <source>
        <strain evidence="2">Kasza</strain>
    </source>
</reference>
<keyword evidence="2" id="KW-1185">Reference proteome</keyword>
<reference evidence="2" key="5">
    <citation type="journal article" date="1987" name="Virology">
        <title>Tumorigenic poxviruses: genomic organization and DNA sequence of the telomeric region of the Shope fibroma virus genome.</title>
        <authorList>
            <person name="Upton C."/>
            <person name="DeLange A.M."/>
            <person name="McFadden G."/>
        </authorList>
    </citation>
    <scope>NUCLEOTIDE SEQUENCE [LARGE SCALE GENOMIC DNA]</scope>
    <source>
        <strain evidence="2">Kasza</strain>
    </source>
</reference>
<reference evidence="2" key="22">
    <citation type="journal article" date="1999" name="J. Virol.">
        <title>Myxoma virus encodes an alpha2,3-sialyltransferase that enhances virulence.</title>
        <authorList>
            <person name="Jackson R.J."/>
            <person name="Hall D.F."/>
            <person name="Kerr P.J."/>
        </authorList>
    </citation>
    <scope>NUCLEOTIDE SEQUENCE [LARGE SCALE GENOMIC DNA]</scope>
    <source>
        <strain evidence="2">Kasza</strain>
    </source>
</reference>
<reference evidence="1 2" key="12">
    <citation type="journal article" date="1991" name="Virology">
        <title>Sequence and analysis of a portion of the genomes of Shope fibroma virus and malignant rabbit fibroma virus that is important for viral replication in lymphocytes.</title>
        <authorList>
            <person name="Strayer D.S."/>
            <person name="Jerng H.H."/>
            <person name="O'Connor K."/>
        </authorList>
    </citation>
    <scope>NUCLEOTIDE SEQUENCE [LARGE SCALE GENOMIC DNA]</scope>
    <source>
        <strain evidence="1 2">Kasza</strain>
    </source>
</reference>
<accession>Q9Q8V5</accession>
<reference evidence="2" key="15">
    <citation type="journal article" date="1993" name="Proc. Natl. Acad. Sci. U.S.A.">
        <title>Identification of a poxvirus gene encoding a uracil-DNA glycosylase.</title>
        <authorList>
            <person name="Upton C."/>
            <person name="Stuart D.T."/>
            <person name="McFadden G."/>
        </authorList>
    </citation>
    <scope>NUCLEOTIDE SEQUENCE [LARGE SCALE GENOMIC DNA]</scope>
    <source>
        <strain evidence="2">Kasza</strain>
    </source>
</reference>
<dbReference type="InterPro" id="IPR009247">
    <property type="entry name" value="Chordopox_A35R"/>
</dbReference>
<reference evidence="2" key="20">
    <citation type="journal article" date="1997" name="Virology">
        <title>The T1/35kDa family of poxvirus-secreted proteins bind chemokines and modulate leukocyte influx into virus-infected tissues.</title>
        <authorList>
            <person name="Graham K.A."/>
            <person name="Lalani A.S."/>
            <person name="Macen J.L."/>
            <person name="Ness T.L."/>
            <person name="Barry M."/>
            <person name="Liu L.Y."/>
            <person name="Lucas A."/>
            <person name="Clark-Lewis I."/>
            <person name="Moyer R.W."/>
            <person name="McFadden G."/>
        </authorList>
    </citation>
    <scope>NUCLEOTIDE SEQUENCE [LARGE SCALE GENOMIC DNA]</scope>
    <source>
        <strain evidence="2">Kasza</strain>
    </source>
</reference>